<reference evidence="2 3" key="1">
    <citation type="submission" date="2016-08" db="EMBL/GenBank/DDBJ databases">
        <title>A Parts List for Fungal Cellulosomes Revealed by Comparative Genomics.</title>
        <authorList>
            <consortium name="DOE Joint Genome Institute"/>
            <person name="Haitjema C.H."/>
            <person name="Gilmore S.P."/>
            <person name="Henske J.K."/>
            <person name="Solomon K.V."/>
            <person name="De Groot R."/>
            <person name="Kuo A."/>
            <person name="Mondo S.J."/>
            <person name="Salamov A.A."/>
            <person name="Labutti K."/>
            <person name="Zhao Z."/>
            <person name="Chiniquy J."/>
            <person name="Barry K."/>
            <person name="Brewer H.M."/>
            <person name="Purvine S.O."/>
            <person name="Wright A.T."/>
            <person name="Boxma B."/>
            <person name="Van Alen T."/>
            <person name="Hackstein J.H."/>
            <person name="Baker S.E."/>
            <person name="Grigoriev I.V."/>
            <person name="O'Malley M.A."/>
        </authorList>
    </citation>
    <scope>NUCLEOTIDE SEQUENCE [LARGE SCALE GENOMIC DNA]</scope>
    <source>
        <strain evidence="2 3">G1</strain>
    </source>
</reference>
<proteinExistence type="predicted"/>
<accession>A0A1Y2BTI3</accession>
<feature type="compositionally biased region" description="Basic residues" evidence="1">
    <location>
        <begin position="66"/>
        <end position="81"/>
    </location>
</feature>
<dbReference type="EMBL" id="MCOG01000138">
    <property type="protein sequence ID" value="ORY38070.1"/>
    <property type="molecule type" value="Genomic_DNA"/>
</dbReference>
<evidence type="ECO:0000313" key="2">
    <source>
        <dbReference type="EMBL" id="ORY38070.1"/>
    </source>
</evidence>
<gene>
    <name evidence="2" type="ORF">LY90DRAFT_510978</name>
</gene>
<sequence length="150" mass="17567">MDIDLIIKNNGDFRGKRSSANQKFIFSNKSKHGDIRIPDSHNTNDSKFNLLNKNRNCSNFNNSNTKSKHNAKKNKTRRSKRQKEISNVEQTENSEEPEFSFEELQEIYDKELNYLESSTKEEESQLITPNVNNYENTLNTLEYNPNEETV</sequence>
<organism evidence="2 3">
    <name type="scientific">Neocallimastix californiae</name>
    <dbReference type="NCBI Taxonomy" id="1754190"/>
    <lineage>
        <taxon>Eukaryota</taxon>
        <taxon>Fungi</taxon>
        <taxon>Fungi incertae sedis</taxon>
        <taxon>Chytridiomycota</taxon>
        <taxon>Chytridiomycota incertae sedis</taxon>
        <taxon>Neocallimastigomycetes</taxon>
        <taxon>Neocallimastigales</taxon>
        <taxon>Neocallimastigaceae</taxon>
        <taxon>Neocallimastix</taxon>
    </lineage>
</organism>
<feature type="compositionally biased region" description="Low complexity" evidence="1">
    <location>
        <begin position="49"/>
        <end position="65"/>
    </location>
</feature>
<name>A0A1Y2BTI3_9FUNG</name>
<protein>
    <submittedName>
        <fullName evidence="2">Uncharacterized protein</fullName>
    </submittedName>
</protein>
<comment type="caution">
    <text evidence="2">The sequence shown here is derived from an EMBL/GenBank/DDBJ whole genome shotgun (WGS) entry which is preliminary data.</text>
</comment>
<feature type="compositionally biased region" description="Acidic residues" evidence="1">
    <location>
        <begin position="92"/>
        <end position="101"/>
    </location>
</feature>
<feature type="compositionally biased region" description="Basic and acidic residues" evidence="1">
    <location>
        <begin position="32"/>
        <end position="44"/>
    </location>
</feature>
<evidence type="ECO:0000313" key="3">
    <source>
        <dbReference type="Proteomes" id="UP000193920"/>
    </source>
</evidence>
<keyword evidence="3" id="KW-1185">Reference proteome</keyword>
<feature type="region of interest" description="Disordered" evidence="1">
    <location>
        <begin position="32"/>
        <end position="101"/>
    </location>
</feature>
<dbReference type="AlphaFoldDB" id="A0A1Y2BTI3"/>
<evidence type="ECO:0000256" key="1">
    <source>
        <dbReference type="SAM" id="MobiDB-lite"/>
    </source>
</evidence>
<dbReference type="Proteomes" id="UP000193920">
    <property type="component" value="Unassembled WGS sequence"/>
</dbReference>